<evidence type="ECO:0000313" key="2">
    <source>
        <dbReference type="Proteomes" id="UP000001882"/>
    </source>
</evidence>
<dbReference type="EMBL" id="AP011532">
    <property type="protein sequence ID" value="BAI62978.1"/>
    <property type="molecule type" value="Genomic_DNA"/>
</dbReference>
<reference evidence="1 2" key="1">
    <citation type="journal article" date="2007" name="Appl. Environ. Microbiol.">
        <title>Isolation of key methanogens for global methane emission from rice paddy fields: a novel isolate affiliated with the clone cluster rice cluster I.</title>
        <authorList>
            <person name="Sakai S."/>
            <person name="Imachi H."/>
            <person name="Sekiguchi Y."/>
            <person name="Ohashi A."/>
            <person name="Harada H."/>
            <person name="Kamagata Y."/>
        </authorList>
    </citation>
    <scope>NUCLEOTIDE SEQUENCE [LARGE SCALE GENOMIC DNA]</scope>
    <source>
        <strain evidence="2">DSM 17711 / JCM 13418 / NBRC 101707 / SANAE</strain>
    </source>
</reference>
<dbReference type="Proteomes" id="UP000001882">
    <property type="component" value="Chromosome"/>
</dbReference>
<protein>
    <submittedName>
        <fullName evidence="1">Uncharacterized protein</fullName>
    </submittedName>
</protein>
<proteinExistence type="predicted"/>
<reference evidence="2" key="3">
    <citation type="journal article" date="2011" name="PLoS ONE">
        <title>Genome sequence of a mesophilic hydrogenotrophic methanogen Methanocella paludicola, the first cultivated representative of the order Methanocellales.</title>
        <authorList>
            <person name="Sakai S."/>
            <person name="Takaki Y."/>
            <person name="Shimamura S."/>
            <person name="Sekine M."/>
            <person name="Tajima T."/>
            <person name="Kosugi H."/>
            <person name="Ichikawa N."/>
            <person name="Tasumi E."/>
            <person name="Hiraki A.T."/>
            <person name="Shimizu A."/>
            <person name="Kato Y."/>
            <person name="Nishiko R."/>
            <person name="Mori K."/>
            <person name="Fujita N."/>
            <person name="Imachi H."/>
            <person name="Takai K."/>
        </authorList>
    </citation>
    <scope>NUCLEOTIDE SEQUENCE [LARGE SCALE GENOMIC DNA]</scope>
    <source>
        <strain evidence="2">DSM 17711 / JCM 13418 / NBRC 101707 / SANAE</strain>
    </source>
</reference>
<dbReference type="KEGG" id="mpd:MCP_2906"/>
<reference evidence="1 2" key="2">
    <citation type="journal article" date="2008" name="Int. J. Syst. Evol. Microbiol.">
        <title>Methanocella paludicola gen. nov., sp. nov., a methane-producing archaeon, the first isolate of the lineage 'Rice Cluster I', and proposal of the new archaeal order Methanocellales ord. nov.</title>
        <authorList>
            <person name="Sakai S."/>
            <person name="Imachi H."/>
            <person name="Hanada S."/>
            <person name="Ohashi A."/>
            <person name="Harada H."/>
            <person name="Kamagata Y."/>
        </authorList>
    </citation>
    <scope>NUCLEOTIDE SEQUENCE [LARGE SCALE GENOMIC DNA]</scope>
    <source>
        <strain evidence="2">DSM 17711 / JCM 13418 / NBRC 101707 / SANAE</strain>
    </source>
</reference>
<gene>
    <name evidence="1" type="ordered locus">MCP_2906</name>
</gene>
<sequence>MKNIIRQWGRMLARLCSGDARSVIDKTVTTDTISRNIGAEMPERPAKPGCQWYRVEKASHDINLGVHDDALVPVQYRCMICGHAYVVPVKAWKIRSCLYVASPCKKCNTFQTIDMAELRSEYRARAQQHGGGLQYVAVTSLYQDR</sequence>
<organism evidence="1 2">
    <name type="scientific">Methanocella paludicola (strain DSM 17711 / JCM 13418 / NBRC 101707 / SANAE)</name>
    <dbReference type="NCBI Taxonomy" id="304371"/>
    <lineage>
        <taxon>Archaea</taxon>
        <taxon>Methanobacteriati</taxon>
        <taxon>Methanobacteriota</taxon>
        <taxon>Stenosarchaea group</taxon>
        <taxon>Methanomicrobia</taxon>
        <taxon>Methanocellales</taxon>
        <taxon>Methanocellaceae</taxon>
        <taxon>Methanocella</taxon>
    </lineage>
</organism>
<keyword evidence="2" id="KW-1185">Reference proteome</keyword>
<dbReference type="GeneID" id="8682578"/>
<evidence type="ECO:0000313" key="1">
    <source>
        <dbReference type="EMBL" id="BAI62978.1"/>
    </source>
</evidence>
<dbReference type="RefSeq" id="WP_012901648.1">
    <property type="nucleotide sequence ID" value="NC_013665.1"/>
</dbReference>
<name>D1Z2Q6_METPS</name>
<accession>D1Z2Q6</accession>
<dbReference type="InParanoid" id="D1Z2Q6"/>
<dbReference type="AlphaFoldDB" id="D1Z2Q6"/>